<comment type="caution">
    <text evidence="3">The sequence shown here is derived from an EMBL/GenBank/DDBJ whole genome shotgun (WGS) entry which is preliminary data.</text>
</comment>
<comment type="function">
    <text evidence="2">Hydrolyzes RNA 2',3'-cyclic phosphodiester to an RNA 2'-phosphomonoester.</text>
</comment>
<dbReference type="EMBL" id="DTKL01000061">
    <property type="protein sequence ID" value="HGY94932.1"/>
    <property type="molecule type" value="Genomic_DNA"/>
</dbReference>
<dbReference type="GO" id="GO:0008664">
    <property type="term" value="F:RNA 2',3'-cyclic 3'-phosphodiesterase activity"/>
    <property type="evidence" value="ECO:0007669"/>
    <property type="project" value="UniProtKB-EC"/>
</dbReference>
<feature type="active site" description="Proton donor" evidence="2">
    <location>
        <position position="41"/>
    </location>
</feature>
<gene>
    <name evidence="3" type="primary">thpR</name>
    <name evidence="3" type="ORF">ENW50_09665</name>
</gene>
<name>A0A7V4XTR7_9BACT</name>
<feature type="short sequence motif" description="HXTX 1" evidence="2">
    <location>
        <begin position="41"/>
        <end position="44"/>
    </location>
</feature>
<accession>A0A7V4XTR7</accession>
<keyword evidence="1 2" id="KW-0378">Hydrolase</keyword>
<evidence type="ECO:0000313" key="3">
    <source>
        <dbReference type="EMBL" id="HGY94932.1"/>
    </source>
</evidence>
<dbReference type="PANTHER" id="PTHR35561">
    <property type="entry name" value="RNA 2',3'-CYCLIC PHOSPHODIESTERASE"/>
    <property type="match status" value="1"/>
</dbReference>
<reference evidence="3" key="1">
    <citation type="journal article" date="2020" name="mSystems">
        <title>Genome- and Community-Level Interaction Insights into Carbon Utilization and Element Cycling Functions of Hydrothermarchaeota in Hydrothermal Sediment.</title>
        <authorList>
            <person name="Zhou Z."/>
            <person name="Liu Y."/>
            <person name="Xu W."/>
            <person name="Pan J."/>
            <person name="Luo Z.H."/>
            <person name="Li M."/>
        </authorList>
    </citation>
    <scope>NUCLEOTIDE SEQUENCE [LARGE SCALE GENOMIC DNA]</scope>
    <source>
        <strain evidence="3">SpSt-855</strain>
    </source>
</reference>
<sequence>MKRLFAGIAIPAAEVPELLECSEALAAQHSHLRWSERSGWHVTLQFYGMVTTAQEACLRQALAQVTGSLTSLEICGIGLFEHAGVLLAEIEPNADLEALQRAVATVSRSCGFLPEERPYHPHVTLARRRSRRDQAEWQEMLSRTLPRFQEHPSGSVKVSEFVLYESVPGPVGSRYEVIDRFLLRG</sequence>
<comment type="catalytic activity">
    <reaction evidence="2">
        <text>a 3'-end 2',3'-cyclophospho-ribonucleotide-RNA + H2O = a 3'-end 2'-phospho-ribonucleotide-RNA + H(+)</text>
        <dbReference type="Rhea" id="RHEA:11828"/>
        <dbReference type="Rhea" id="RHEA-COMP:10464"/>
        <dbReference type="Rhea" id="RHEA-COMP:17353"/>
        <dbReference type="ChEBI" id="CHEBI:15377"/>
        <dbReference type="ChEBI" id="CHEBI:15378"/>
        <dbReference type="ChEBI" id="CHEBI:83064"/>
        <dbReference type="ChEBI" id="CHEBI:173113"/>
        <dbReference type="EC" id="3.1.4.58"/>
    </reaction>
</comment>
<dbReference type="SUPFAM" id="SSF55144">
    <property type="entry name" value="LigT-like"/>
    <property type="match status" value="1"/>
</dbReference>
<evidence type="ECO:0000256" key="1">
    <source>
        <dbReference type="ARBA" id="ARBA00022801"/>
    </source>
</evidence>
<proteinExistence type="inferred from homology"/>
<dbReference type="PANTHER" id="PTHR35561:SF1">
    <property type="entry name" value="RNA 2',3'-CYCLIC PHOSPHODIESTERASE"/>
    <property type="match status" value="1"/>
</dbReference>
<dbReference type="AlphaFoldDB" id="A0A7V4XTR7"/>
<comment type="similarity">
    <text evidence="2">Belongs to the 2H phosphoesterase superfamily. ThpR family.</text>
</comment>
<dbReference type="NCBIfam" id="TIGR02258">
    <property type="entry name" value="2_5_ligase"/>
    <property type="match status" value="1"/>
</dbReference>
<feature type="short sequence motif" description="HXTX 2" evidence="2">
    <location>
        <begin position="122"/>
        <end position="125"/>
    </location>
</feature>
<dbReference type="InterPro" id="IPR009097">
    <property type="entry name" value="Cyclic_Pdiesterase"/>
</dbReference>
<dbReference type="GO" id="GO:0004113">
    <property type="term" value="F:2',3'-cyclic-nucleotide 3'-phosphodiesterase activity"/>
    <property type="evidence" value="ECO:0007669"/>
    <property type="project" value="InterPro"/>
</dbReference>
<dbReference type="HAMAP" id="MF_01940">
    <property type="entry name" value="RNA_CPDase"/>
    <property type="match status" value="1"/>
</dbReference>
<dbReference type="Pfam" id="PF13563">
    <property type="entry name" value="2_5_RNA_ligase2"/>
    <property type="match status" value="1"/>
</dbReference>
<protein>
    <recommendedName>
        <fullName evidence="2">RNA 2',3'-cyclic phosphodiesterase</fullName>
        <shortName evidence="2">RNA 2',3'-CPDase</shortName>
        <ecNumber evidence="2">3.1.4.58</ecNumber>
    </recommendedName>
</protein>
<organism evidence="3">
    <name type="scientific">Acidobacterium capsulatum</name>
    <dbReference type="NCBI Taxonomy" id="33075"/>
    <lineage>
        <taxon>Bacteria</taxon>
        <taxon>Pseudomonadati</taxon>
        <taxon>Acidobacteriota</taxon>
        <taxon>Terriglobia</taxon>
        <taxon>Terriglobales</taxon>
        <taxon>Acidobacteriaceae</taxon>
        <taxon>Acidobacterium</taxon>
    </lineage>
</organism>
<evidence type="ECO:0000256" key="2">
    <source>
        <dbReference type="HAMAP-Rule" id="MF_01940"/>
    </source>
</evidence>
<dbReference type="InterPro" id="IPR004175">
    <property type="entry name" value="RNA_CPDase"/>
</dbReference>
<dbReference type="EC" id="3.1.4.58" evidence="2"/>
<dbReference type="Gene3D" id="3.90.1140.10">
    <property type="entry name" value="Cyclic phosphodiesterase"/>
    <property type="match status" value="1"/>
</dbReference>
<feature type="active site" description="Proton acceptor" evidence="2">
    <location>
        <position position="122"/>
    </location>
</feature>